<dbReference type="InterPro" id="IPR000160">
    <property type="entry name" value="GGDEF_dom"/>
</dbReference>
<dbReference type="GO" id="GO:0052621">
    <property type="term" value="F:diguanylate cyclase activity"/>
    <property type="evidence" value="ECO:0007669"/>
    <property type="project" value="TreeGrafter"/>
</dbReference>
<reference evidence="3 4" key="1">
    <citation type="submission" date="2020-08" db="EMBL/GenBank/DDBJ databases">
        <title>Amycolatopsis sp. nov. DR6-1 isolated from Dendrobium heterocarpum.</title>
        <authorList>
            <person name="Tedsree N."/>
            <person name="Kuncharoen N."/>
            <person name="Likhitwitayawuid K."/>
            <person name="Tanasupawat S."/>
        </authorList>
    </citation>
    <scope>NUCLEOTIDE SEQUENCE [LARGE SCALE GENOMIC DNA]</scope>
    <source>
        <strain evidence="3 4">DR6-1</strain>
    </source>
</reference>
<dbReference type="AlphaFoldDB" id="A0A7W3W251"/>
<accession>A0A7W3W251</accession>
<feature type="domain" description="GGDEF" evidence="2">
    <location>
        <begin position="276"/>
        <end position="416"/>
    </location>
</feature>
<dbReference type="SUPFAM" id="SSF55073">
    <property type="entry name" value="Nucleotide cyclase"/>
    <property type="match status" value="1"/>
</dbReference>
<dbReference type="GO" id="GO:0043709">
    <property type="term" value="P:cell adhesion involved in single-species biofilm formation"/>
    <property type="evidence" value="ECO:0007669"/>
    <property type="project" value="TreeGrafter"/>
</dbReference>
<dbReference type="PANTHER" id="PTHR45138:SF9">
    <property type="entry name" value="DIGUANYLATE CYCLASE DGCM-RELATED"/>
    <property type="match status" value="1"/>
</dbReference>
<dbReference type="InterPro" id="IPR043128">
    <property type="entry name" value="Rev_trsase/Diguanyl_cyclase"/>
</dbReference>
<proteinExistence type="predicted"/>
<feature type="transmembrane region" description="Helical" evidence="1">
    <location>
        <begin position="21"/>
        <end position="44"/>
    </location>
</feature>
<evidence type="ECO:0000313" key="3">
    <source>
        <dbReference type="EMBL" id="MBB1157446.1"/>
    </source>
</evidence>
<evidence type="ECO:0000259" key="2">
    <source>
        <dbReference type="PROSITE" id="PS50887"/>
    </source>
</evidence>
<feature type="transmembrane region" description="Helical" evidence="1">
    <location>
        <begin position="50"/>
        <end position="67"/>
    </location>
</feature>
<keyword evidence="1" id="KW-0472">Membrane</keyword>
<dbReference type="InterPro" id="IPR050469">
    <property type="entry name" value="Diguanylate_Cyclase"/>
</dbReference>
<protein>
    <submittedName>
        <fullName evidence="3">GGDEF domain-containing protein</fullName>
    </submittedName>
</protein>
<dbReference type="Proteomes" id="UP000526734">
    <property type="component" value="Unassembled WGS sequence"/>
</dbReference>
<dbReference type="EMBL" id="JACGZW010000010">
    <property type="protein sequence ID" value="MBB1157446.1"/>
    <property type="molecule type" value="Genomic_DNA"/>
</dbReference>
<dbReference type="GO" id="GO:1902201">
    <property type="term" value="P:negative regulation of bacterial-type flagellum-dependent cell motility"/>
    <property type="evidence" value="ECO:0007669"/>
    <property type="project" value="TreeGrafter"/>
</dbReference>
<feature type="transmembrane region" description="Helical" evidence="1">
    <location>
        <begin position="200"/>
        <end position="217"/>
    </location>
</feature>
<keyword evidence="1" id="KW-0812">Transmembrane</keyword>
<evidence type="ECO:0000313" key="4">
    <source>
        <dbReference type="Proteomes" id="UP000526734"/>
    </source>
</evidence>
<dbReference type="Pfam" id="PF00990">
    <property type="entry name" value="GGDEF"/>
    <property type="match status" value="1"/>
</dbReference>
<gene>
    <name evidence="3" type="ORF">H4281_30255</name>
</gene>
<dbReference type="InterPro" id="IPR029787">
    <property type="entry name" value="Nucleotide_cyclase"/>
</dbReference>
<dbReference type="CDD" id="cd01949">
    <property type="entry name" value="GGDEF"/>
    <property type="match status" value="1"/>
</dbReference>
<dbReference type="PANTHER" id="PTHR45138">
    <property type="entry name" value="REGULATORY COMPONENTS OF SENSORY TRANSDUCTION SYSTEM"/>
    <property type="match status" value="1"/>
</dbReference>
<name>A0A7W3W251_9PSEU</name>
<feature type="transmembrane region" description="Helical" evidence="1">
    <location>
        <begin position="88"/>
        <end position="108"/>
    </location>
</feature>
<dbReference type="NCBIfam" id="TIGR00254">
    <property type="entry name" value="GGDEF"/>
    <property type="match status" value="1"/>
</dbReference>
<dbReference type="SMART" id="SM00267">
    <property type="entry name" value="GGDEF"/>
    <property type="match status" value="1"/>
</dbReference>
<comment type="caution">
    <text evidence="3">The sequence shown here is derived from an EMBL/GenBank/DDBJ whole genome shotgun (WGS) entry which is preliminary data.</text>
</comment>
<dbReference type="FunFam" id="3.30.70.270:FF:000001">
    <property type="entry name" value="Diguanylate cyclase domain protein"/>
    <property type="match status" value="1"/>
</dbReference>
<sequence>MTGESGRCIAPGGLRSLPRPALCLVLAVDAVAVAITVFSSMSAAVTRTQWLWFAVLAAAAVAHLEAVRTIERRREQASKKAPYTNLKSLWVFAALLVLPLPLVIGLTAVSYGYCWYRVYGPAILFRKIYSAATFVLASAVASTVLDGPLLPHDLGSLLLVTAAAGVWWLVNYALVVVAIGLSSHEKVPVRQALGHPGDQLVVASALGLGATMAVLLVHEPWALPAPMIAVLCVHRDLLLPQYLRASRTDQKTGLATPVYWAEVVTAALDRAKLSRTGLGVLFLDVDKFKAINDTYGHPAGDQAIRAVADLVRAEVRSQDLVARYGGDELAILLPGLEPGQLLAVAERIRFRLARTPVVLTATTDGQPRTLSGVSTSMGVASYPDDGMSVEQLLTAADGALLQAKRNGRNQIRAAGAVRMHGVSEMPSGKP</sequence>
<evidence type="ECO:0000256" key="1">
    <source>
        <dbReference type="SAM" id="Phobius"/>
    </source>
</evidence>
<keyword evidence="1" id="KW-1133">Transmembrane helix</keyword>
<dbReference type="PROSITE" id="PS50887">
    <property type="entry name" value="GGDEF"/>
    <property type="match status" value="1"/>
</dbReference>
<dbReference type="Gene3D" id="3.30.70.270">
    <property type="match status" value="1"/>
</dbReference>
<feature type="transmembrane region" description="Helical" evidence="1">
    <location>
        <begin position="157"/>
        <end position="180"/>
    </location>
</feature>
<dbReference type="GO" id="GO:0005886">
    <property type="term" value="C:plasma membrane"/>
    <property type="evidence" value="ECO:0007669"/>
    <property type="project" value="TreeGrafter"/>
</dbReference>
<organism evidence="3 4">
    <name type="scientific">Amycolatopsis dendrobii</name>
    <dbReference type="NCBI Taxonomy" id="2760662"/>
    <lineage>
        <taxon>Bacteria</taxon>
        <taxon>Bacillati</taxon>
        <taxon>Actinomycetota</taxon>
        <taxon>Actinomycetes</taxon>
        <taxon>Pseudonocardiales</taxon>
        <taxon>Pseudonocardiaceae</taxon>
        <taxon>Amycolatopsis</taxon>
    </lineage>
</organism>
<keyword evidence="4" id="KW-1185">Reference proteome</keyword>